<evidence type="ECO:0000313" key="4">
    <source>
        <dbReference type="EMBL" id="TFY72073.1"/>
    </source>
</evidence>
<keyword evidence="1 2" id="KW-0238">DNA-binding</keyword>
<evidence type="ECO:0000313" key="5">
    <source>
        <dbReference type="Proteomes" id="UP000298327"/>
    </source>
</evidence>
<dbReference type="CDD" id="cd04496">
    <property type="entry name" value="SSB_OBF"/>
    <property type="match status" value="1"/>
</dbReference>
<dbReference type="GO" id="GO:0042645">
    <property type="term" value="C:mitochondrial nucleoid"/>
    <property type="evidence" value="ECO:0007669"/>
    <property type="project" value="TreeGrafter"/>
</dbReference>
<feature type="region of interest" description="Disordered" evidence="3">
    <location>
        <begin position="58"/>
        <end position="80"/>
    </location>
</feature>
<dbReference type="InterPro" id="IPR012340">
    <property type="entry name" value="NA-bd_OB-fold"/>
</dbReference>
<dbReference type="SUPFAM" id="SSF50249">
    <property type="entry name" value="Nucleic acid-binding proteins"/>
    <property type="match status" value="1"/>
</dbReference>
<evidence type="ECO:0000256" key="1">
    <source>
        <dbReference type="ARBA" id="ARBA00023125"/>
    </source>
</evidence>
<dbReference type="Proteomes" id="UP000298327">
    <property type="component" value="Unassembled WGS sequence"/>
</dbReference>
<proteinExistence type="predicted"/>
<reference evidence="4 5" key="1">
    <citation type="submission" date="2019-02" db="EMBL/GenBank/DDBJ databases">
        <title>Genome sequencing of the rare red list fungi Dentipellis fragilis.</title>
        <authorList>
            <person name="Buettner E."/>
            <person name="Kellner H."/>
        </authorList>
    </citation>
    <scope>NUCLEOTIDE SEQUENCE [LARGE SCALE GENOMIC DNA]</scope>
    <source>
        <strain evidence="4 5">DSM 105465</strain>
    </source>
</reference>
<evidence type="ECO:0008006" key="6">
    <source>
        <dbReference type="Google" id="ProtNLM"/>
    </source>
</evidence>
<feature type="region of interest" description="Disordered" evidence="3">
    <location>
        <begin position="112"/>
        <end position="154"/>
    </location>
</feature>
<dbReference type="PANTHER" id="PTHR10302:SF0">
    <property type="entry name" value="SINGLE-STRANDED DNA-BINDING PROTEIN, MITOCHONDRIAL"/>
    <property type="match status" value="1"/>
</dbReference>
<name>A0A4Y9ZDY2_9AGAM</name>
<dbReference type="AlphaFoldDB" id="A0A4Y9ZDY2"/>
<organism evidence="4 5">
    <name type="scientific">Dentipellis fragilis</name>
    <dbReference type="NCBI Taxonomy" id="205917"/>
    <lineage>
        <taxon>Eukaryota</taxon>
        <taxon>Fungi</taxon>
        <taxon>Dikarya</taxon>
        <taxon>Basidiomycota</taxon>
        <taxon>Agaricomycotina</taxon>
        <taxon>Agaricomycetes</taxon>
        <taxon>Russulales</taxon>
        <taxon>Hericiaceae</taxon>
        <taxon>Dentipellis</taxon>
    </lineage>
</organism>
<feature type="compositionally biased region" description="Basic and acidic residues" evidence="3">
    <location>
        <begin position="131"/>
        <end position="148"/>
    </location>
</feature>
<dbReference type="GO" id="GO:0003697">
    <property type="term" value="F:single-stranded DNA binding"/>
    <property type="evidence" value="ECO:0007669"/>
    <property type="project" value="InterPro"/>
</dbReference>
<dbReference type="PANTHER" id="PTHR10302">
    <property type="entry name" value="SINGLE-STRANDED DNA-BINDING PROTEIN"/>
    <property type="match status" value="1"/>
</dbReference>
<gene>
    <name evidence="4" type="ORF">EVG20_g921</name>
</gene>
<keyword evidence="5" id="KW-1185">Reference proteome</keyword>
<accession>A0A4Y9ZDY2</accession>
<dbReference type="PROSITE" id="PS50935">
    <property type="entry name" value="SSB"/>
    <property type="match status" value="1"/>
</dbReference>
<dbReference type="EMBL" id="SEOQ01000026">
    <property type="protein sequence ID" value="TFY72073.1"/>
    <property type="molecule type" value="Genomic_DNA"/>
</dbReference>
<evidence type="ECO:0000256" key="2">
    <source>
        <dbReference type="PROSITE-ProRule" id="PRU00252"/>
    </source>
</evidence>
<dbReference type="InterPro" id="IPR011344">
    <property type="entry name" value="ssDNA-bd"/>
</dbReference>
<dbReference type="STRING" id="205917.A0A4Y9ZDY2"/>
<dbReference type="Pfam" id="PF00436">
    <property type="entry name" value="SSB"/>
    <property type="match status" value="1"/>
</dbReference>
<evidence type="ECO:0000256" key="3">
    <source>
        <dbReference type="SAM" id="MobiDB-lite"/>
    </source>
</evidence>
<dbReference type="InterPro" id="IPR000424">
    <property type="entry name" value="Primosome_PriB/ssb"/>
</dbReference>
<dbReference type="GO" id="GO:0006264">
    <property type="term" value="P:mitochondrial DNA replication"/>
    <property type="evidence" value="ECO:0007669"/>
    <property type="project" value="TreeGrafter"/>
</dbReference>
<comment type="caution">
    <text evidence="4">The sequence shown here is derived from an EMBL/GenBank/DDBJ whole genome shotgun (WGS) entry which is preliminary data.</text>
</comment>
<protein>
    <recommendedName>
        <fullName evidence="6">Single-stranded DNA-binding protein</fullName>
    </recommendedName>
</protein>
<dbReference type="Gene3D" id="2.40.50.140">
    <property type="entry name" value="Nucleic acid-binding proteins"/>
    <property type="match status" value="1"/>
</dbReference>
<dbReference type="OrthoDB" id="1078367at2759"/>
<sequence>MFAAARSFAATRASTRAFSTTGARSADLAKLILIGRLGKDPEIRTTRTDKEYISYTVATTNYPPPPMNPDGSRPDSKTTWHHILSFNPGANNYLRTLSKGSQVYVEANFELREPDPTADPSTPQGQRQIFLRHENIRVIKGPAHRDPGEADESS</sequence>